<dbReference type="InterPro" id="IPR036420">
    <property type="entry name" value="BRCT_dom_sf"/>
</dbReference>
<dbReference type="SUPFAM" id="SSF56672">
    <property type="entry name" value="DNA/RNA polymerases"/>
    <property type="match status" value="1"/>
</dbReference>
<evidence type="ECO:0000256" key="15">
    <source>
        <dbReference type="ARBA" id="ARBA00081902"/>
    </source>
</evidence>
<dbReference type="GO" id="GO:0017125">
    <property type="term" value="F:deoxycytidyl transferase activity"/>
    <property type="evidence" value="ECO:0007669"/>
    <property type="project" value="TreeGrafter"/>
</dbReference>
<dbReference type="InterPro" id="IPR036775">
    <property type="entry name" value="DNA_pol_Y-fam_lit_finger_sf"/>
</dbReference>
<dbReference type="Pfam" id="PF21999">
    <property type="entry name" value="IMS_HHH_1"/>
    <property type="match status" value="1"/>
</dbReference>
<dbReference type="InterPro" id="IPR043128">
    <property type="entry name" value="Rev_trsase/Diguanyl_cyclase"/>
</dbReference>
<evidence type="ECO:0000313" key="20">
    <source>
        <dbReference type="Proteomes" id="UP000017559"/>
    </source>
</evidence>
<keyword evidence="6" id="KW-0808">Transferase</keyword>
<dbReference type="GO" id="GO:0042276">
    <property type="term" value="P:error-prone translesion synthesis"/>
    <property type="evidence" value="ECO:0007669"/>
    <property type="project" value="TreeGrafter"/>
</dbReference>
<dbReference type="InterPro" id="IPR038401">
    <property type="entry name" value="Rev1_C_sf"/>
</dbReference>
<dbReference type="PANTHER" id="PTHR45990:SF1">
    <property type="entry name" value="DNA REPAIR PROTEIN REV1"/>
    <property type="match status" value="1"/>
</dbReference>
<keyword evidence="13" id="KW-0539">Nucleus</keyword>
<organism evidence="19 20">
    <name type="scientific">Moniliophthora roreri (strain MCA 2997)</name>
    <name type="common">Cocoa frosty pod rot fungus</name>
    <name type="synonym">Crinipellis roreri</name>
    <dbReference type="NCBI Taxonomy" id="1381753"/>
    <lineage>
        <taxon>Eukaryota</taxon>
        <taxon>Fungi</taxon>
        <taxon>Dikarya</taxon>
        <taxon>Basidiomycota</taxon>
        <taxon>Agaricomycotina</taxon>
        <taxon>Agaricomycetes</taxon>
        <taxon>Agaricomycetidae</taxon>
        <taxon>Agaricales</taxon>
        <taxon>Marasmiineae</taxon>
        <taxon>Marasmiaceae</taxon>
        <taxon>Moniliophthora</taxon>
    </lineage>
</organism>
<dbReference type="STRING" id="1381753.V2YKT2"/>
<feature type="region of interest" description="Disordered" evidence="16">
    <location>
        <begin position="230"/>
        <end position="284"/>
    </location>
</feature>
<keyword evidence="12" id="KW-0234">DNA repair</keyword>
<dbReference type="GO" id="GO:0003887">
    <property type="term" value="F:DNA-directed DNA polymerase activity"/>
    <property type="evidence" value="ECO:0007669"/>
    <property type="project" value="InterPro"/>
</dbReference>
<dbReference type="HOGENOM" id="CLU_003901_0_3_1"/>
<evidence type="ECO:0000313" key="19">
    <source>
        <dbReference type="EMBL" id="ESK92299.1"/>
    </source>
</evidence>
<dbReference type="Gene3D" id="6.10.250.1630">
    <property type="match status" value="2"/>
</dbReference>
<evidence type="ECO:0000256" key="11">
    <source>
        <dbReference type="ARBA" id="ARBA00023125"/>
    </source>
</evidence>
<feature type="region of interest" description="Disordered" evidence="16">
    <location>
        <begin position="1"/>
        <end position="80"/>
    </location>
</feature>
<keyword evidence="11" id="KW-0238">DNA-binding</keyword>
<evidence type="ECO:0000256" key="14">
    <source>
        <dbReference type="ARBA" id="ARBA00058985"/>
    </source>
</evidence>
<evidence type="ECO:0000256" key="10">
    <source>
        <dbReference type="ARBA" id="ARBA00022842"/>
    </source>
</evidence>
<evidence type="ECO:0000256" key="5">
    <source>
        <dbReference type="ARBA" id="ARBA00022634"/>
    </source>
</evidence>
<gene>
    <name evidence="19" type="ORF">Moror_4697</name>
</gene>
<dbReference type="GO" id="GO:0005634">
    <property type="term" value="C:nucleus"/>
    <property type="evidence" value="ECO:0007669"/>
    <property type="project" value="UniProtKB-SubCell"/>
</dbReference>
<dbReference type="InterPro" id="IPR031991">
    <property type="entry name" value="Rev1_C"/>
</dbReference>
<dbReference type="GO" id="GO:0003684">
    <property type="term" value="F:damaged DNA binding"/>
    <property type="evidence" value="ECO:0007669"/>
    <property type="project" value="InterPro"/>
</dbReference>
<comment type="subcellular location">
    <subcellularLocation>
        <location evidence="2">Nucleus</location>
    </subcellularLocation>
</comment>
<dbReference type="Proteomes" id="UP000017559">
    <property type="component" value="Unassembled WGS sequence"/>
</dbReference>
<dbReference type="InterPro" id="IPR025527">
    <property type="entry name" value="HUWE1/Rev1_UBM"/>
</dbReference>
<keyword evidence="20" id="KW-1185">Reference proteome</keyword>
<dbReference type="EMBL" id="AWSO01000295">
    <property type="protein sequence ID" value="ESK92299.1"/>
    <property type="molecule type" value="Genomic_DNA"/>
</dbReference>
<reference evidence="19 20" key="1">
    <citation type="journal article" date="2014" name="BMC Genomics">
        <title>Genome and secretome analysis of the hemibiotrophic fungal pathogen, Moniliophthora roreri, which causes frosty pod rot disease of cacao: mechanisms of the biotrophic and necrotrophic phases.</title>
        <authorList>
            <person name="Meinhardt L.W."/>
            <person name="Costa G.G.L."/>
            <person name="Thomazella D.P.T."/>
            <person name="Teixeira P.J.P.L."/>
            <person name="Carazzolle M.F."/>
            <person name="Schuster S.C."/>
            <person name="Carlson J.E."/>
            <person name="Guiltinan M.J."/>
            <person name="Mieczkowski P."/>
            <person name="Farmer A."/>
            <person name="Ramaraj T."/>
            <person name="Crozier J."/>
            <person name="Davis R.E."/>
            <person name="Shao J."/>
            <person name="Melnick R.L."/>
            <person name="Pereira G.A.G."/>
            <person name="Bailey B.A."/>
        </authorList>
    </citation>
    <scope>NUCLEOTIDE SEQUENCE [LARGE SCALE GENOMIC DNA]</scope>
    <source>
        <strain evidence="19 20">MCA 2997</strain>
    </source>
</reference>
<keyword evidence="10" id="KW-0460">Magnesium</keyword>
<dbReference type="InterPro" id="IPR017961">
    <property type="entry name" value="DNA_pol_Y-fam_little_finger"/>
</dbReference>
<dbReference type="InterPro" id="IPR053848">
    <property type="entry name" value="IMS_HHH_1"/>
</dbReference>
<dbReference type="GO" id="GO:0006281">
    <property type="term" value="P:DNA repair"/>
    <property type="evidence" value="ECO:0007669"/>
    <property type="project" value="UniProtKB-KW"/>
</dbReference>
<dbReference type="CDD" id="cd01701">
    <property type="entry name" value="PolY_Rev1"/>
    <property type="match status" value="1"/>
</dbReference>
<dbReference type="SMART" id="SM00292">
    <property type="entry name" value="BRCT"/>
    <property type="match status" value="1"/>
</dbReference>
<dbReference type="Pfam" id="PF16589">
    <property type="entry name" value="BRCT_2"/>
    <property type="match status" value="1"/>
</dbReference>
<dbReference type="InterPro" id="IPR043502">
    <property type="entry name" value="DNA/RNA_pol_sf"/>
</dbReference>
<evidence type="ECO:0000256" key="8">
    <source>
        <dbReference type="ARBA" id="ARBA00022723"/>
    </source>
</evidence>
<dbReference type="GO" id="GO:0070987">
    <property type="term" value="P:error-free translesion synthesis"/>
    <property type="evidence" value="ECO:0007669"/>
    <property type="project" value="TreeGrafter"/>
</dbReference>
<evidence type="ECO:0000256" key="1">
    <source>
        <dbReference type="ARBA" id="ARBA00001946"/>
    </source>
</evidence>
<keyword evidence="5" id="KW-0237">DNA synthesis</keyword>
<dbReference type="Gene3D" id="3.40.1170.60">
    <property type="match status" value="1"/>
</dbReference>
<keyword evidence="8" id="KW-0479">Metal-binding</keyword>
<sequence>MISAPTSSNSSDYFEPEDSQFLEVLGKTRLPGDLSQASADSHKEEAEEDPEELSVSQQRGTPYVLDENEPPPSTQPSLKRRFTLVEETKETGNSGKGIEEDEAIYGAAHFGNFGEYMRRKRAKLQIQNAGIAEDETRSKIFQGISIYVNGWTEPPLQELRELVVRYGGVFQAYLTKKSLVTHVITCALTPAKVQEFKHMKVVRPEWLVESAKQGVLLPWTDFIFRPNQRSESTQGKKSLQQGLPSTFTQTASKPSAPTLLKNAEASSSKLPPSPSKSTINPIYTTDPKNLQEALRVPHYAAHKSNPIAERVMNNPEWRKAHTSVAPDFIDGFYKNSRLHHLSTWKAELKSLLKEAQERAERGEGGVDDEDGVEETFGKVAAEDPADLLPGGVSMRGAEFVLRSPRKSGKDKGKKKVVSGEERVIMHCDFDSFFVSAGLVKRPELKGKPTVVCHSQGAQGGTSSTSEIASASYEARKFGIRNGMSLQQARKLCPMIITIPYEFQLYKQFSLRFYTILMSHADDLQAVSVDEALIDVTSTVERLRAKGNAEIDPFSEKALSFDPAKDLADSIRAQVKKATGCEVSIGVAHNILLARLATKRAKPAGSFHLMPQDVEAFLQPLDISDLHGFGHSAKQKALDKVGATKLGELALKSKSVLCDALGKTTGETLYNAIRGIDERKLESDKKRKSVSCDINYGIRFETNEQVEAFIHRMAAEVSRRMNEIQVLGRSITLKIMKRDSTAPVEPPKFLGHGACDVFNKQTSLAGPNGRATSEPRVIGEHAWRMLKAFNFEPKELRGIGIQIQKLEPLLGDNSVEPGQGRLHFQKVQEDTPMRNDRRKVVDSYDHHEIPTTSRANVIPVVRKEMPDLPSFSQLDRTVFDALPDDIRKELESEYKRRSASPFPILPNVTGGQSAVRATPPPAVPRVQFSPPKPRNGPAFPFPQKTNSNPVSTKRITQQLAPKSRGAAWSPNKKTIFMKRPSIAAWKVPDHELRKLDIDPEVFAQLPRNIQREQITAARILKTMGAIPVGPTQRVVLKPRVLDPGEVFIQPPPKANHVQPPTLKQQGQDGQKLFFYETDDIQCVIEMWVERHRDWPPNEKDVQFFAKWLVKSLEATDEGLARALAVMKWWLILLQKYWEPFELGYDEDDEDPAYRQRGRVGEAWWNAFRNVKDQMDSIAKKRFGGKLSLR</sequence>
<dbReference type="PROSITE" id="PS50173">
    <property type="entry name" value="UMUC"/>
    <property type="match status" value="1"/>
</dbReference>
<dbReference type="FunFam" id="3.30.1490.100:FF:000001">
    <property type="entry name" value="DNA repair protein REV1"/>
    <property type="match status" value="1"/>
</dbReference>
<evidence type="ECO:0000256" key="13">
    <source>
        <dbReference type="ARBA" id="ARBA00023242"/>
    </source>
</evidence>
<proteinExistence type="inferred from homology"/>
<dbReference type="PANTHER" id="PTHR45990">
    <property type="entry name" value="DNA REPAIR PROTEIN REV1"/>
    <property type="match status" value="1"/>
</dbReference>
<feature type="domain" description="UmuC" evidence="18">
    <location>
        <begin position="424"/>
        <end position="629"/>
    </location>
</feature>
<dbReference type="Gene3D" id="1.10.150.20">
    <property type="entry name" value="5' to 3' exonuclease, C-terminal subdomain"/>
    <property type="match status" value="1"/>
</dbReference>
<evidence type="ECO:0000256" key="3">
    <source>
        <dbReference type="ARBA" id="ARBA00010945"/>
    </source>
</evidence>
<evidence type="ECO:0000256" key="16">
    <source>
        <dbReference type="SAM" id="MobiDB-lite"/>
    </source>
</evidence>
<dbReference type="Pfam" id="PF00817">
    <property type="entry name" value="IMS"/>
    <property type="match status" value="1"/>
</dbReference>
<dbReference type="GO" id="GO:0046872">
    <property type="term" value="F:metal ion binding"/>
    <property type="evidence" value="ECO:0007669"/>
    <property type="project" value="UniProtKB-KW"/>
</dbReference>
<comment type="similarity">
    <text evidence="3">Belongs to the DNA polymerase type-Y family.</text>
</comment>
<dbReference type="Pfam" id="PF16727">
    <property type="entry name" value="REV1_C"/>
    <property type="match status" value="1"/>
</dbReference>
<comment type="function">
    <text evidence="14">Deoxycytidyl transferase involved in DNA repair. Transfers a dCMP residue from dCTP to the 3'-end of a DNA primer in a template-dependent reaction. May assist in the first step in the bypass of abasic lesions by the insertion of a nucleotide opposite the lesion. Required for normal induction of mutations by physical and chemical agents. Involved in mitochondrial DNA mutagenesis.</text>
</comment>
<dbReference type="SUPFAM" id="SSF100879">
    <property type="entry name" value="Lesion bypass DNA polymerase (Y-family), little finger domain"/>
    <property type="match status" value="1"/>
</dbReference>
<dbReference type="FunFam" id="3.40.50.10190:FF:000011">
    <property type="entry name" value="DNA repair protein REV1"/>
    <property type="match status" value="1"/>
</dbReference>
<evidence type="ECO:0000259" key="18">
    <source>
        <dbReference type="PROSITE" id="PS50173"/>
    </source>
</evidence>
<dbReference type="KEGG" id="mrr:Moror_4697"/>
<accession>V2YKT2</accession>
<protein>
    <recommendedName>
        <fullName evidence="4">DNA repair protein REV1</fullName>
    </recommendedName>
    <alternativeName>
        <fullName evidence="15">Reversionless protein 1</fullName>
    </alternativeName>
</protein>
<evidence type="ECO:0000259" key="17">
    <source>
        <dbReference type="PROSITE" id="PS50172"/>
    </source>
</evidence>
<dbReference type="CDD" id="cd17719">
    <property type="entry name" value="BRCT_Rev1"/>
    <property type="match status" value="1"/>
</dbReference>
<evidence type="ECO:0000256" key="4">
    <source>
        <dbReference type="ARBA" id="ARBA00020399"/>
    </source>
</evidence>
<dbReference type="Pfam" id="PF11799">
    <property type="entry name" value="IMS_C"/>
    <property type="match status" value="1"/>
</dbReference>
<dbReference type="SUPFAM" id="SSF52113">
    <property type="entry name" value="BRCT domain"/>
    <property type="match status" value="1"/>
</dbReference>
<comment type="caution">
    <text evidence="19">The sequence shown here is derived from an EMBL/GenBank/DDBJ whole genome shotgun (WGS) entry which is preliminary data.</text>
</comment>
<keyword evidence="9" id="KW-0227">DNA damage</keyword>
<dbReference type="Gene3D" id="3.30.1490.100">
    <property type="entry name" value="DNA polymerase, Y-family, little finger domain"/>
    <property type="match status" value="1"/>
</dbReference>
<dbReference type="Gene3D" id="3.30.70.270">
    <property type="match status" value="1"/>
</dbReference>
<comment type="cofactor">
    <cofactor evidence="1">
        <name>Mg(2+)</name>
        <dbReference type="ChEBI" id="CHEBI:18420"/>
    </cofactor>
</comment>
<evidence type="ECO:0000256" key="9">
    <source>
        <dbReference type="ARBA" id="ARBA00022763"/>
    </source>
</evidence>
<dbReference type="Pfam" id="PF14377">
    <property type="entry name" value="UBM"/>
    <property type="match status" value="2"/>
</dbReference>
<dbReference type="Gene3D" id="6.10.250.1490">
    <property type="match status" value="1"/>
</dbReference>
<feature type="compositionally biased region" description="Polar residues" evidence="16">
    <location>
        <begin position="230"/>
        <end position="255"/>
    </location>
</feature>
<dbReference type="OrthoDB" id="427711at2759"/>
<dbReference type="PROSITE" id="PS50172">
    <property type="entry name" value="BRCT"/>
    <property type="match status" value="1"/>
</dbReference>
<dbReference type="Gene3D" id="3.40.50.10190">
    <property type="entry name" value="BRCT domain"/>
    <property type="match status" value="1"/>
</dbReference>
<dbReference type="AlphaFoldDB" id="V2YKT2"/>
<dbReference type="Gene3D" id="1.20.58.1280">
    <property type="entry name" value="DNA repair protein Rev1, C-terminal domain"/>
    <property type="match status" value="1"/>
</dbReference>
<keyword evidence="7" id="KW-0548">Nucleotidyltransferase</keyword>
<dbReference type="InterPro" id="IPR001126">
    <property type="entry name" value="UmuC"/>
</dbReference>
<evidence type="ECO:0000256" key="6">
    <source>
        <dbReference type="ARBA" id="ARBA00022679"/>
    </source>
</evidence>
<feature type="domain" description="BRCT" evidence="17">
    <location>
        <begin position="136"/>
        <end position="224"/>
    </location>
</feature>
<feature type="compositionally biased region" description="Polar residues" evidence="16">
    <location>
        <begin position="1"/>
        <end position="12"/>
    </location>
</feature>
<evidence type="ECO:0000256" key="2">
    <source>
        <dbReference type="ARBA" id="ARBA00004123"/>
    </source>
</evidence>
<dbReference type="InterPro" id="IPR001357">
    <property type="entry name" value="BRCT_dom"/>
</dbReference>
<evidence type="ECO:0000256" key="7">
    <source>
        <dbReference type="ARBA" id="ARBA00022695"/>
    </source>
</evidence>
<evidence type="ECO:0000256" key="12">
    <source>
        <dbReference type="ARBA" id="ARBA00023204"/>
    </source>
</evidence>
<name>V2YKT2_MONRO</name>